<dbReference type="InterPro" id="IPR015422">
    <property type="entry name" value="PyrdxlP-dep_Trfase_small"/>
</dbReference>
<evidence type="ECO:0000256" key="6">
    <source>
        <dbReference type="ARBA" id="ARBA00023235"/>
    </source>
</evidence>
<evidence type="ECO:0000256" key="5">
    <source>
        <dbReference type="ARBA" id="ARBA00022898"/>
    </source>
</evidence>
<evidence type="ECO:0000256" key="3">
    <source>
        <dbReference type="ARBA" id="ARBA00004819"/>
    </source>
</evidence>
<dbReference type="GO" id="GO:0006782">
    <property type="term" value="P:protoporphyrinogen IX biosynthetic process"/>
    <property type="evidence" value="ECO:0007669"/>
    <property type="project" value="UniProtKB-UniRule"/>
</dbReference>
<evidence type="ECO:0000313" key="9">
    <source>
        <dbReference type="EMBL" id="BDI33175.1"/>
    </source>
</evidence>
<comment type="pathway">
    <text evidence="3">Porphyrin-containing compound metabolism; protoporphyrin-IX biosynthesis; 5-aminolevulinate from L-glutamyl-tRNA(Glu): step 2/2.</text>
</comment>
<evidence type="ECO:0000256" key="4">
    <source>
        <dbReference type="ARBA" id="ARBA00008981"/>
    </source>
</evidence>
<sequence>MSRNHSQSAALYAEAVQYIPGGVNSPVRAFKSVGGDPLFMERGAGSRIFDVDGNGYIDYVMSWGPLIFGHAAPRILEAITDAASRGTSFGASTAAEVTLAKKIVAAVPSIEKVRLVSSGTEAVMSAVRVARGFTKRDLIIKFEGNYHGHSDGFLAKSGSGLATFGLPDSAGVPANLTRDTITLPYNDIAAFREAFAAHKGEVACVMLEPIAGNMGIVPPVAGFLETLRELTAADGALLLFDEVITGFRVSVGGAQQMLGVTPDLTTLGKIIGGGLPLAAYGGRADIMDVVSPVGPVYQAGTLSGNPLAVAAGLEQLTILEEGGPEMYDDLTRKIGRLATATQTAADRVGVPIQINRIGSMMTTFFTETPVTDYTTAKTSDAARYAKLFRSLLEQGIYFAPSQFEAAFVSTAHTDEDLDATIAAVDKAFDGLV</sequence>
<keyword evidence="8" id="KW-0963">Cytoplasm</keyword>
<comment type="similarity">
    <text evidence="4 8">Belongs to the class-III pyridoxal-phosphate-dependent aminotransferase family. HemL subfamily.</text>
</comment>
<dbReference type="InterPro" id="IPR004639">
    <property type="entry name" value="4pyrrol_synth_GluAld_NH2Trfase"/>
</dbReference>
<dbReference type="GO" id="GO:0008483">
    <property type="term" value="F:transaminase activity"/>
    <property type="evidence" value="ECO:0007669"/>
    <property type="project" value="InterPro"/>
</dbReference>
<dbReference type="Gene3D" id="3.90.1150.10">
    <property type="entry name" value="Aspartate Aminotransferase, domain 1"/>
    <property type="match status" value="1"/>
</dbReference>
<dbReference type="EC" id="5.4.3.8" evidence="8"/>
<dbReference type="GO" id="GO:0042286">
    <property type="term" value="F:glutamate-1-semialdehyde 2,1-aminomutase activity"/>
    <property type="evidence" value="ECO:0007669"/>
    <property type="project" value="UniProtKB-UniRule"/>
</dbReference>
<dbReference type="Gene3D" id="3.40.640.10">
    <property type="entry name" value="Type I PLP-dependent aspartate aminotransferase-like (Major domain)"/>
    <property type="match status" value="1"/>
</dbReference>
<comment type="catalytic activity">
    <reaction evidence="1 8">
        <text>(S)-4-amino-5-oxopentanoate = 5-aminolevulinate</text>
        <dbReference type="Rhea" id="RHEA:14265"/>
        <dbReference type="ChEBI" id="CHEBI:57501"/>
        <dbReference type="ChEBI" id="CHEBI:356416"/>
        <dbReference type="EC" id="5.4.3.8"/>
    </reaction>
</comment>
<proteinExistence type="inferred from homology"/>
<dbReference type="PANTHER" id="PTHR43713:SF3">
    <property type="entry name" value="GLUTAMATE-1-SEMIALDEHYDE 2,1-AMINOMUTASE 1, CHLOROPLASTIC-RELATED"/>
    <property type="match status" value="1"/>
</dbReference>
<dbReference type="Pfam" id="PF00202">
    <property type="entry name" value="Aminotran_3"/>
    <property type="match status" value="1"/>
</dbReference>
<dbReference type="InterPro" id="IPR015424">
    <property type="entry name" value="PyrdxlP-dep_Trfase"/>
</dbReference>
<comment type="cofactor">
    <cofactor evidence="2 8">
        <name>pyridoxal 5'-phosphate</name>
        <dbReference type="ChEBI" id="CHEBI:597326"/>
    </cofactor>
</comment>
<name>A0A402CP86_9BACT</name>
<dbReference type="InterPro" id="IPR049704">
    <property type="entry name" value="Aminotrans_3_PPA_site"/>
</dbReference>
<dbReference type="CDD" id="cd00610">
    <property type="entry name" value="OAT_like"/>
    <property type="match status" value="1"/>
</dbReference>
<gene>
    <name evidence="9" type="primary">hemL2</name>
    <name evidence="8" type="synonym">hemL</name>
    <name evidence="9" type="ORF">CCAX7_52260</name>
</gene>
<dbReference type="GO" id="GO:0030170">
    <property type="term" value="F:pyridoxal phosphate binding"/>
    <property type="evidence" value="ECO:0007669"/>
    <property type="project" value="InterPro"/>
</dbReference>
<reference evidence="9 10" key="1">
    <citation type="journal article" date="2019" name="Int. J. Syst. Evol. Microbiol.">
        <title>Capsulimonas corticalis gen. nov., sp. nov., an aerobic capsulated bacterium, of a novel bacterial order, Capsulimonadales ord. nov., of the class Armatimonadia of the phylum Armatimonadetes.</title>
        <authorList>
            <person name="Li J."/>
            <person name="Kudo C."/>
            <person name="Tonouchi A."/>
        </authorList>
    </citation>
    <scope>NUCLEOTIDE SEQUENCE [LARGE SCALE GENOMIC DNA]</scope>
    <source>
        <strain evidence="9 10">AX-7</strain>
    </source>
</reference>
<keyword evidence="6 8" id="KW-0413">Isomerase</keyword>
<dbReference type="RefSeq" id="WP_119319157.1">
    <property type="nucleotide sequence ID" value="NZ_AP025739.1"/>
</dbReference>
<dbReference type="GO" id="GO:0005737">
    <property type="term" value="C:cytoplasm"/>
    <property type="evidence" value="ECO:0007669"/>
    <property type="project" value="UniProtKB-SubCell"/>
</dbReference>
<dbReference type="HAMAP" id="MF_00375">
    <property type="entry name" value="HemL_aminotrans_3"/>
    <property type="match status" value="1"/>
</dbReference>
<dbReference type="FunFam" id="3.40.640.10:FF:000021">
    <property type="entry name" value="Glutamate-1-semialdehyde 2,1-aminomutase"/>
    <property type="match status" value="1"/>
</dbReference>
<dbReference type="OrthoDB" id="9807885at2"/>
<evidence type="ECO:0000256" key="8">
    <source>
        <dbReference type="HAMAP-Rule" id="MF_00375"/>
    </source>
</evidence>
<comment type="subcellular location">
    <subcellularLocation>
        <location evidence="8">Cytoplasm</location>
    </subcellularLocation>
</comment>
<dbReference type="NCBIfam" id="TIGR00713">
    <property type="entry name" value="hemL"/>
    <property type="match status" value="1"/>
</dbReference>
<dbReference type="SUPFAM" id="SSF53383">
    <property type="entry name" value="PLP-dependent transferases"/>
    <property type="match status" value="1"/>
</dbReference>
<dbReference type="FunCoup" id="A0A402CP86">
    <property type="interactions" value="458"/>
</dbReference>
<protein>
    <recommendedName>
        <fullName evidence="8">Glutamate-1-semialdehyde 2,1-aminomutase</fullName>
        <shortName evidence="8">GSA</shortName>
        <ecNumber evidence="8">5.4.3.8</ecNumber>
    </recommendedName>
    <alternativeName>
        <fullName evidence="8">Glutamate-1-semialdehyde aminotransferase</fullName>
        <shortName evidence="8">GSA-AT</shortName>
    </alternativeName>
</protein>
<dbReference type="EMBL" id="AP025739">
    <property type="protein sequence ID" value="BDI33175.1"/>
    <property type="molecule type" value="Genomic_DNA"/>
</dbReference>
<keyword evidence="5 8" id="KW-0663">Pyridoxal phosphate</keyword>
<keyword evidence="10" id="KW-1185">Reference proteome</keyword>
<accession>A0A402CP86</accession>
<dbReference type="NCBIfam" id="NF000818">
    <property type="entry name" value="PRK00062.1"/>
    <property type="match status" value="1"/>
</dbReference>
<comment type="subunit">
    <text evidence="8">Homodimer.</text>
</comment>
<dbReference type="InterPro" id="IPR015421">
    <property type="entry name" value="PyrdxlP-dep_Trfase_major"/>
</dbReference>
<feature type="modified residue" description="N6-(pyridoxal phosphate)lysine" evidence="8">
    <location>
        <position position="269"/>
    </location>
</feature>
<dbReference type="KEGG" id="ccot:CCAX7_52260"/>
<dbReference type="Proteomes" id="UP000287394">
    <property type="component" value="Chromosome"/>
</dbReference>
<dbReference type="AlphaFoldDB" id="A0A402CP86"/>
<dbReference type="PANTHER" id="PTHR43713">
    <property type="entry name" value="GLUTAMATE-1-SEMIALDEHYDE 2,1-AMINOMUTASE"/>
    <property type="match status" value="1"/>
</dbReference>
<organism evidence="9 10">
    <name type="scientific">Capsulimonas corticalis</name>
    <dbReference type="NCBI Taxonomy" id="2219043"/>
    <lineage>
        <taxon>Bacteria</taxon>
        <taxon>Bacillati</taxon>
        <taxon>Armatimonadota</taxon>
        <taxon>Armatimonadia</taxon>
        <taxon>Capsulimonadales</taxon>
        <taxon>Capsulimonadaceae</taxon>
        <taxon>Capsulimonas</taxon>
    </lineage>
</organism>
<evidence type="ECO:0000256" key="1">
    <source>
        <dbReference type="ARBA" id="ARBA00001579"/>
    </source>
</evidence>
<evidence type="ECO:0000256" key="2">
    <source>
        <dbReference type="ARBA" id="ARBA00001933"/>
    </source>
</evidence>
<evidence type="ECO:0000313" key="10">
    <source>
        <dbReference type="Proteomes" id="UP000287394"/>
    </source>
</evidence>
<dbReference type="InterPro" id="IPR005814">
    <property type="entry name" value="Aminotrans_3"/>
</dbReference>
<evidence type="ECO:0000256" key="7">
    <source>
        <dbReference type="ARBA" id="ARBA00023244"/>
    </source>
</evidence>
<dbReference type="PROSITE" id="PS00600">
    <property type="entry name" value="AA_TRANSFER_CLASS_3"/>
    <property type="match status" value="1"/>
</dbReference>
<keyword evidence="7 8" id="KW-0627">Porphyrin biosynthesis</keyword>